<dbReference type="InterPro" id="IPR049163">
    <property type="entry name" value="Pif1-like_2B_dom"/>
</dbReference>
<dbReference type="SUPFAM" id="SSF52540">
    <property type="entry name" value="P-loop containing nucleoside triphosphate hydrolases"/>
    <property type="match status" value="1"/>
</dbReference>
<keyword evidence="3" id="KW-1185">Reference proteome</keyword>
<comment type="caution">
    <text evidence="2">The sequence shown here is derived from an EMBL/GenBank/DDBJ whole genome shotgun (WGS) entry which is preliminary data.</text>
</comment>
<accession>A0A445IJJ7</accession>
<feature type="domain" description="DNA helicase Pif1-like 2B" evidence="1">
    <location>
        <begin position="130"/>
        <end position="169"/>
    </location>
</feature>
<gene>
    <name evidence="2" type="ORF">D0Y65_026338</name>
</gene>
<dbReference type="GO" id="GO:0005657">
    <property type="term" value="C:replication fork"/>
    <property type="evidence" value="ECO:0007669"/>
    <property type="project" value="TreeGrafter"/>
</dbReference>
<sequence length="185" mass="20797">MCLQNNMQATDQEEIAAFAQWNIDIGDGIIGDENDGYATIEIPQELLITKYNDPIHSIINSTFPDLSHHHNDPEYFQTRAILASTNETVQQVNDYMLTTIPGEQMEYLSSDSVDKSETIESCHFRSLTTEFLNSLTTSGLPNHCLKLKIGTPIMLLRNLDQTQGLCNGRHRNTRLLLAPMATKLS</sequence>
<dbReference type="Proteomes" id="UP000289340">
    <property type="component" value="Chromosome 10"/>
</dbReference>
<dbReference type="AlphaFoldDB" id="A0A445IJJ7"/>
<dbReference type="EMBL" id="QZWG01000010">
    <property type="protein sequence ID" value="RZB86230.1"/>
    <property type="molecule type" value="Genomic_DNA"/>
</dbReference>
<dbReference type="Pfam" id="PF21530">
    <property type="entry name" value="Pif1_2B_dom"/>
    <property type="match status" value="1"/>
</dbReference>
<evidence type="ECO:0000259" key="1">
    <source>
        <dbReference type="Pfam" id="PF21530"/>
    </source>
</evidence>
<proteinExistence type="predicted"/>
<evidence type="ECO:0000313" key="3">
    <source>
        <dbReference type="Proteomes" id="UP000289340"/>
    </source>
</evidence>
<reference evidence="2 3" key="1">
    <citation type="submission" date="2018-09" db="EMBL/GenBank/DDBJ databases">
        <title>A high-quality reference genome of wild soybean provides a powerful tool to mine soybean genomes.</title>
        <authorList>
            <person name="Xie M."/>
            <person name="Chung C.Y.L."/>
            <person name="Li M.-W."/>
            <person name="Wong F.-L."/>
            <person name="Chan T.-F."/>
            <person name="Lam H.-M."/>
        </authorList>
    </citation>
    <scope>NUCLEOTIDE SEQUENCE [LARGE SCALE GENOMIC DNA]</scope>
    <source>
        <strain evidence="3">cv. W05</strain>
        <tissue evidence="2">Hypocotyl of etiolated seedlings</tissue>
    </source>
</reference>
<dbReference type="PANTHER" id="PTHR23274:SF33">
    <property type="entry name" value="ANIMAL RPA1 DOMAIN PROTEIN"/>
    <property type="match status" value="1"/>
</dbReference>
<dbReference type="PANTHER" id="PTHR23274">
    <property type="entry name" value="DNA HELICASE-RELATED"/>
    <property type="match status" value="1"/>
</dbReference>
<organism evidence="2 3">
    <name type="scientific">Glycine soja</name>
    <name type="common">Wild soybean</name>
    <dbReference type="NCBI Taxonomy" id="3848"/>
    <lineage>
        <taxon>Eukaryota</taxon>
        <taxon>Viridiplantae</taxon>
        <taxon>Streptophyta</taxon>
        <taxon>Embryophyta</taxon>
        <taxon>Tracheophyta</taxon>
        <taxon>Spermatophyta</taxon>
        <taxon>Magnoliopsida</taxon>
        <taxon>eudicotyledons</taxon>
        <taxon>Gunneridae</taxon>
        <taxon>Pentapetalae</taxon>
        <taxon>rosids</taxon>
        <taxon>fabids</taxon>
        <taxon>Fabales</taxon>
        <taxon>Fabaceae</taxon>
        <taxon>Papilionoideae</taxon>
        <taxon>50 kb inversion clade</taxon>
        <taxon>NPAAA clade</taxon>
        <taxon>indigoferoid/millettioid clade</taxon>
        <taxon>Phaseoleae</taxon>
        <taxon>Glycine</taxon>
        <taxon>Glycine subgen. Soja</taxon>
    </lineage>
</organism>
<protein>
    <recommendedName>
        <fullName evidence="1">DNA helicase Pif1-like 2B domain-containing protein</fullName>
    </recommendedName>
</protein>
<dbReference type="GO" id="GO:0006260">
    <property type="term" value="P:DNA replication"/>
    <property type="evidence" value="ECO:0007669"/>
    <property type="project" value="TreeGrafter"/>
</dbReference>
<dbReference type="InterPro" id="IPR027417">
    <property type="entry name" value="P-loop_NTPase"/>
</dbReference>
<evidence type="ECO:0000313" key="2">
    <source>
        <dbReference type="EMBL" id="RZB86230.1"/>
    </source>
</evidence>
<name>A0A445IJJ7_GLYSO</name>